<dbReference type="Proteomes" id="UP000757435">
    <property type="component" value="Unassembled WGS sequence"/>
</dbReference>
<proteinExistence type="predicted"/>
<reference evidence="1" key="2">
    <citation type="journal article" date="2022" name="Microbiol. Resour. Announc.">
        <title>Metagenome Sequencing to Explore Phylogenomics of Terrestrial Cyanobacteria.</title>
        <authorList>
            <person name="Ward R.D."/>
            <person name="Stajich J.E."/>
            <person name="Johansen J.R."/>
            <person name="Huntemann M."/>
            <person name="Clum A."/>
            <person name="Foster B."/>
            <person name="Foster B."/>
            <person name="Roux S."/>
            <person name="Palaniappan K."/>
            <person name="Varghese N."/>
            <person name="Mukherjee S."/>
            <person name="Reddy T.B.K."/>
            <person name="Daum C."/>
            <person name="Copeland A."/>
            <person name="Chen I.A."/>
            <person name="Ivanova N.N."/>
            <person name="Kyrpides N.C."/>
            <person name="Shapiro N."/>
            <person name="Eloe-Fadrosh E.A."/>
            <person name="Pietrasiak N."/>
        </authorList>
    </citation>
    <scope>NUCLEOTIDE SEQUENCE</scope>
    <source>
        <strain evidence="1">UHER 2000/2452</strain>
    </source>
</reference>
<dbReference type="EMBL" id="JAHHHD010000028">
    <property type="protein sequence ID" value="MBW4660937.1"/>
    <property type="molecule type" value="Genomic_DNA"/>
</dbReference>
<organism evidence="1 2">
    <name type="scientific">Drouetiella hepatica Uher 2000/2452</name>
    <dbReference type="NCBI Taxonomy" id="904376"/>
    <lineage>
        <taxon>Bacteria</taxon>
        <taxon>Bacillati</taxon>
        <taxon>Cyanobacteriota</taxon>
        <taxon>Cyanophyceae</taxon>
        <taxon>Oculatellales</taxon>
        <taxon>Oculatellaceae</taxon>
        <taxon>Drouetiella</taxon>
    </lineage>
</organism>
<gene>
    <name evidence="1" type="ORF">KME15_19860</name>
</gene>
<reference evidence="1" key="1">
    <citation type="submission" date="2021-05" db="EMBL/GenBank/DDBJ databases">
        <authorList>
            <person name="Pietrasiak N."/>
            <person name="Ward R."/>
            <person name="Stajich J.E."/>
            <person name="Kurbessoian T."/>
        </authorList>
    </citation>
    <scope>NUCLEOTIDE SEQUENCE</scope>
    <source>
        <strain evidence="1">UHER 2000/2452</strain>
    </source>
</reference>
<accession>A0A951UNX7</accession>
<sequence length="182" mass="19399">MTSPIVVRPQTTIVQVSSNSAIVKSPIVETQTIAAIDQTTVLKPIVETQTVQAGIQGQAGRNGSDSTATPIIYSTATALSALRVLRLNELEQLEYASCDDPTEAFNIAGFLSIAVGSGVLATVDQRGIFSDSSWSWTPKRPLYLGLNGFLTETPPQSGFLIQLATTITAQKITFEIQDATLL</sequence>
<dbReference type="AlphaFoldDB" id="A0A951UNX7"/>
<name>A0A951UNX7_9CYAN</name>
<protein>
    <submittedName>
        <fullName evidence="1">Uncharacterized protein</fullName>
    </submittedName>
</protein>
<evidence type="ECO:0000313" key="2">
    <source>
        <dbReference type="Proteomes" id="UP000757435"/>
    </source>
</evidence>
<evidence type="ECO:0000313" key="1">
    <source>
        <dbReference type="EMBL" id="MBW4660937.1"/>
    </source>
</evidence>
<comment type="caution">
    <text evidence="1">The sequence shown here is derived from an EMBL/GenBank/DDBJ whole genome shotgun (WGS) entry which is preliminary data.</text>
</comment>